<dbReference type="PANTHER" id="PTHR31465:SF1">
    <property type="entry name" value="PROTEIN RTA1-RELATED"/>
    <property type="match status" value="1"/>
</dbReference>
<evidence type="ECO:0000256" key="4">
    <source>
        <dbReference type="ARBA" id="ARBA00023136"/>
    </source>
</evidence>
<name>A0AAV9PH47_9PEZI</name>
<dbReference type="Pfam" id="PF04479">
    <property type="entry name" value="RTA1"/>
    <property type="match status" value="1"/>
</dbReference>
<reference evidence="6 7" key="1">
    <citation type="submission" date="2023-08" db="EMBL/GenBank/DDBJ databases">
        <title>Black Yeasts Isolated from many extreme environments.</title>
        <authorList>
            <person name="Coleine C."/>
            <person name="Stajich J.E."/>
            <person name="Selbmann L."/>
        </authorList>
    </citation>
    <scope>NUCLEOTIDE SEQUENCE [LARGE SCALE GENOMIC DNA]</scope>
    <source>
        <strain evidence="6 7">CCFEE 5935</strain>
    </source>
</reference>
<evidence type="ECO:0000256" key="3">
    <source>
        <dbReference type="ARBA" id="ARBA00022989"/>
    </source>
</evidence>
<evidence type="ECO:0000256" key="5">
    <source>
        <dbReference type="SAM" id="Phobius"/>
    </source>
</evidence>
<feature type="transmembrane region" description="Helical" evidence="5">
    <location>
        <begin position="237"/>
        <end position="259"/>
    </location>
</feature>
<proteinExistence type="predicted"/>
<feature type="transmembrane region" description="Helical" evidence="5">
    <location>
        <begin position="20"/>
        <end position="40"/>
    </location>
</feature>
<dbReference type="GeneID" id="89924505"/>
<feature type="transmembrane region" description="Helical" evidence="5">
    <location>
        <begin position="80"/>
        <end position="102"/>
    </location>
</feature>
<gene>
    <name evidence="6" type="ORF">LTR77_003158</name>
</gene>
<accession>A0AAV9PH47</accession>
<organism evidence="6 7">
    <name type="scientific">Saxophila tyrrhenica</name>
    <dbReference type="NCBI Taxonomy" id="1690608"/>
    <lineage>
        <taxon>Eukaryota</taxon>
        <taxon>Fungi</taxon>
        <taxon>Dikarya</taxon>
        <taxon>Ascomycota</taxon>
        <taxon>Pezizomycotina</taxon>
        <taxon>Dothideomycetes</taxon>
        <taxon>Dothideomycetidae</taxon>
        <taxon>Mycosphaerellales</taxon>
        <taxon>Extremaceae</taxon>
        <taxon>Saxophila</taxon>
    </lineage>
</organism>
<feature type="transmembrane region" description="Helical" evidence="5">
    <location>
        <begin position="114"/>
        <end position="138"/>
    </location>
</feature>
<keyword evidence="7" id="KW-1185">Reference proteome</keyword>
<dbReference type="InterPro" id="IPR007568">
    <property type="entry name" value="RTA1"/>
</dbReference>
<dbReference type="EMBL" id="JAVRRT010000004">
    <property type="protein sequence ID" value="KAK5173036.1"/>
    <property type="molecule type" value="Genomic_DNA"/>
</dbReference>
<comment type="subcellular location">
    <subcellularLocation>
        <location evidence="1">Membrane</location>
        <topology evidence="1">Multi-pass membrane protein</topology>
    </subcellularLocation>
</comment>
<dbReference type="RefSeq" id="XP_064661754.1">
    <property type="nucleotide sequence ID" value="XM_064800415.1"/>
</dbReference>
<feature type="transmembrane region" description="Helical" evidence="5">
    <location>
        <begin position="47"/>
        <end position="68"/>
    </location>
</feature>
<evidence type="ECO:0000256" key="2">
    <source>
        <dbReference type="ARBA" id="ARBA00022692"/>
    </source>
</evidence>
<evidence type="ECO:0000313" key="7">
    <source>
        <dbReference type="Proteomes" id="UP001337655"/>
    </source>
</evidence>
<keyword evidence="2 5" id="KW-0812">Transmembrane</keyword>
<dbReference type="PANTHER" id="PTHR31465">
    <property type="entry name" value="PROTEIN RTA1-RELATED"/>
    <property type="match status" value="1"/>
</dbReference>
<sequence>MSDDASAGEFDFKLYRYTPSLAGAIISVIVFGVLSGLHLWKLIRHRAIYFTPFLIGGIFETIGYIGRILSHYDKESLSGFIIQAILILVAPALFAASIYMILGRIIRTIHAEHLSLIPINWVTRIFVIGDVFSFTLQAGGGGIQSGGTLDMFNLGEKIIVAGLFMQIFIFGFFVVTALLFHMRIAKRPTATAAQGAVHWKRHLYVLYTTSALILVRSIFRVVEYLQGNDGYLISHEVFLYIFDMLLMASVMVIFFVFYVGDLEPKKRKDVRDSGELELNHRQGQWS</sequence>
<feature type="transmembrane region" description="Helical" evidence="5">
    <location>
        <begin position="158"/>
        <end position="182"/>
    </location>
</feature>
<evidence type="ECO:0000313" key="6">
    <source>
        <dbReference type="EMBL" id="KAK5173036.1"/>
    </source>
</evidence>
<feature type="transmembrane region" description="Helical" evidence="5">
    <location>
        <begin position="203"/>
        <end position="222"/>
    </location>
</feature>
<dbReference type="AlphaFoldDB" id="A0AAV9PH47"/>
<keyword evidence="4 5" id="KW-0472">Membrane</keyword>
<keyword evidence="3 5" id="KW-1133">Transmembrane helix</keyword>
<evidence type="ECO:0008006" key="8">
    <source>
        <dbReference type="Google" id="ProtNLM"/>
    </source>
</evidence>
<protein>
    <recommendedName>
        <fullName evidence="8">RTA1 like protein</fullName>
    </recommendedName>
</protein>
<dbReference type="GO" id="GO:0016020">
    <property type="term" value="C:membrane"/>
    <property type="evidence" value="ECO:0007669"/>
    <property type="project" value="UniProtKB-SubCell"/>
</dbReference>
<comment type="caution">
    <text evidence="6">The sequence shown here is derived from an EMBL/GenBank/DDBJ whole genome shotgun (WGS) entry which is preliminary data.</text>
</comment>
<evidence type="ECO:0000256" key="1">
    <source>
        <dbReference type="ARBA" id="ARBA00004141"/>
    </source>
</evidence>
<dbReference type="Proteomes" id="UP001337655">
    <property type="component" value="Unassembled WGS sequence"/>
</dbReference>